<evidence type="ECO:0000256" key="1">
    <source>
        <dbReference type="SAM" id="Coils"/>
    </source>
</evidence>
<dbReference type="InterPro" id="IPR001202">
    <property type="entry name" value="WW_dom"/>
</dbReference>
<name>W4G587_APHAT</name>
<dbReference type="Gene3D" id="2.20.70.10">
    <property type="match status" value="1"/>
</dbReference>
<dbReference type="PROSITE" id="PS50020">
    <property type="entry name" value="WW_DOMAIN_2"/>
    <property type="match status" value="1"/>
</dbReference>
<dbReference type="RefSeq" id="XP_009836300.1">
    <property type="nucleotide sequence ID" value="XM_009837998.1"/>
</dbReference>
<dbReference type="PROSITE" id="PS50096">
    <property type="entry name" value="IQ"/>
    <property type="match status" value="1"/>
</dbReference>
<proteinExistence type="predicted"/>
<feature type="domain" description="WW" evidence="2">
    <location>
        <begin position="153"/>
        <end position="186"/>
    </location>
</feature>
<organism evidence="3">
    <name type="scientific">Aphanomyces astaci</name>
    <name type="common">Crayfish plague agent</name>
    <dbReference type="NCBI Taxonomy" id="112090"/>
    <lineage>
        <taxon>Eukaryota</taxon>
        <taxon>Sar</taxon>
        <taxon>Stramenopiles</taxon>
        <taxon>Oomycota</taxon>
        <taxon>Saprolegniomycetes</taxon>
        <taxon>Saprolegniales</taxon>
        <taxon>Verrucalvaceae</taxon>
        <taxon>Aphanomyces</taxon>
    </lineage>
</organism>
<dbReference type="OrthoDB" id="6344460at2759"/>
<evidence type="ECO:0000259" key="2">
    <source>
        <dbReference type="PROSITE" id="PS50020"/>
    </source>
</evidence>
<accession>W4G587</accession>
<dbReference type="AlphaFoldDB" id="W4G587"/>
<sequence>MEEAISAAERDIEESRDAAGRIQRLYRGRTGRQVAAIRLAEKKARDQLKYESARQIQRIVRGSRGRRRVVRIKGDLAKEALREVYRRERIALEDKKKWAEQLDMEQFKADTVTRKERERKLLIAQQEEEIARLDAQTSAYKVQALEAQKTLKAAQAAAWKPMNDGFGNVFYSNELTGDTTWDIPEALQPKLEYVDREEDWEELYNPHTGQLYKHNRVTGAVQMNQVDASTDDIPIPTAAAVIDKAIVAETTDKPVVEQQHHPIASQTYIQPSKEKTEQNASSVGVLCWRCKKTRAVKECVNCNPDQSLYCASCFTKEHKAVAKQTHDFKRLNHDGTHACGMCYKCDGQASYHCATCDPGFQFMCDLCYASTHATAEYAAHRNLVHFRPGSALCSHCTKLVALRGCVECQDKFCIDCFEMTHAKGKKNAHVPIVLNVVKAPLDDVTDAYCAECDVALCTKLCNLCGDGLCDACFAHLHAKGRKAEHTFVSWKLMTQAGDWIEILEGKVPMYYNIVTKESSADKPSVLLLGVDRHRDMIADKVRERKKAESERESELVALREQLKAMQEAAELARRQQKELDLLHENPDVVLVKPLKKRWWKSKAQLAKDKAEREHHVVLSLLLTKQRQDQLHREAMEVGSVAYANAIVADMVQQS</sequence>
<feature type="coiled-coil region" evidence="1">
    <location>
        <begin position="530"/>
        <end position="585"/>
    </location>
</feature>
<protein>
    <recommendedName>
        <fullName evidence="2">WW domain-containing protein</fullName>
    </recommendedName>
</protein>
<evidence type="ECO:0000313" key="3">
    <source>
        <dbReference type="EMBL" id="ETV74194.1"/>
    </source>
</evidence>
<reference evidence="3" key="1">
    <citation type="submission" date="2013-12" db="EMBL/GenBank/DDBJ databases">
        <title>The Genome Sequence of Aphanomyces astaci APO3.</title>
        <authorList>
            <consortium name="The Broad Institute Genomics Platform"/>
            <person name="Russ C."/>
            <person name="Tyler B."/>
            <person name="van West P."/>
            <person name="Dieguez-Uribeondo J."/>
            <person name="Young S.K."/>
            <person name="Zeng Q."/>
            <person name="Gargeya S."/>
            <person name="Fitzgerald M."/>
            <person name="Abouelleil A."/>
            <person name="Alvarado L."/>
            <person name="Chapman S.B."/>
            <person name="Gainer-Dewar J."/>
            <person name="Goldberg J."/>
            <person name="Griggs A."/>
            <person name="Gujja S."/>
            <person name="Hansen M."/>
            <person name="Howarth C."/>
            <person name="Imamovic A."/>
            <person name="Ireland A."/>
            <person name="Larimer J."/>
            <person name="McCowan C."/>
            <person name="Murphy C."/>
            <person name="Pearson M."/>
            <person name="Poon T.W."/>
            <person name="Priest M."/>
            <person name="Roberts A."/>
            <person name="Saif S."/>
            <person name="Shea T."/>
            <person name="Sykes S."/>
            <person name="Wortman J."/>
            <person name="Nusbaum C."/>
            <person name="Birren B."/>
        </authorList>
    </citation>
    <scope>NUCLEOTIDE SEQUENCE [LARGE SCALE GENOMIC DNA]</scope>
    <source>
        <strain evidence="3">APO3</strain>
    </source>
</reference>
<dbReference type="VEuPathDB" id="FungiDB:H257_11156"/>
<dbReference type="EMBL" id="KI913145">
    <property type="protein sequence ID" value="ETV74194.1"/>
    <property type="molecule type" value="Genomic_DNA"/>
</dbReference>
<keyword evidence="1" id="KW-0175">Coiled coil</keyword>
<dbReference type="PROSITE" id="PS01159">
    <property type="entry name" value="WW_DOMAIN_1"/>
    <property type="match status" value="1"/>
</dbReference>
<gene>
    <name evidence="3" type="ORF">H257_11156</name>
</gene>
<dbReference type="GeneID" id="20813152"/>
<dbReference type="SUPFAM" id="SSF51045">
    <property type="entry name" value="WW domain"/>
    <property type="match status" value="1"/>
</dbReference>
<dbReference type="InterPro" id="IPR036020">
    <property type="entry name" value="WW_dom_sf"/>
</dbReference>